<dbReference type="PANTHER" id="PTHR46586:SF3">
    <property type="entry name" value="ANKYRIN REPEAT-CONTAINING PROTEIN"/>
    <property type="match status" value="1"/>
</dbReference>
<accession>A0ABD3FCN9</accession>
<name>A0ABD3FCN9_9STRA</name>
<dbReference type="EMBL" id="JBIMZQ010000025">
    <property type="protein sequence ID" value="KAL3664066.1"/>
    <property type="molecule type" value="Genomic_DNA"/>
</dbReference>
<dbReference type="InterPro" id="IPR036770">
    <property type="entry name" value="Ankyrin_rpt-contain_sf"/>
</dbReference>
<dbReference type="Pfam" id="PF13637">
    <property type="entry name" value="Ank_4"/>
    <property type="match status" value="2"/>
</dbReference>
<proteinExistence type="predicted"/>
<gene>
    <name evidence="1" type="ORF">V7S43_010953</name>
</gene>
<comment type="caution">
    <text evidence="1">The sequence shown here is derived from an EMBL/GenBank/DDBJ whole genome shotgun (WGS) entry which is preliminary data.</text>
</comment>
<sequence>MGTNRNDSLLWTSVAVVYRECLVKRSGEQLPHVARRIDSFLDDRTPTCTLSAVYERTKSLHCMKLLDNRRPAIDALYREWEFAGVVAQAAKRGDLEALAWLANTYMADGCLTSAASAAATSGELEILKWLHEQHTTRVQWGGLEWSAAICGGQSHVIAWLKQEILPNEDASWRLLFDAARAGDLDLVQWLLVRNESAVDAAVRGALKGCQWHVVKWFTTHYKGAALVDCIPKDVTVEFLQWLLANGLADSFYGLLPVAAASGQLDVLKWLYDDVGERELTTDCLDQAASAGHLDVVQWLSSHHCPATNLAMDGAATAGFLNVVQWLHEHRIEGCSVSAMDGAAENGHLEVVKWLHTMRKEGCSVSAIEKAAGNGHLEVVQWLPSNRLEGCTTRAMDWAAKGGHQEVVKWLHMNRSEGCTTDAMDLAASSGHLKTMQWLDENRSEGCTIKAVRMAAGGGHLDVLKWLHVAKGQQLTSDAVDMAAAGGHLNVLEWLHDNGAEACSPSAMQDAVLECHVPVMLFLYNNYGHDVCEQGICLVRDQWDDIKLRFAGAAKWLFEKFWSELEGAVFVVDRADWATNNWMKDHNMQQLEAEDKVVYWE</sequence>
<dbReference type="InterPro" id="IPR002110">
    <property type="entry name" value="Ankyrin_rpt"/>
</dbReference>
<dbReference type="AlphaFoldDB" id="A0ABD3FCN9"/>
<keyword evidence="2" id="KW-1185">Reference proteome</keyword>
<dbReference type="Gene3D" id="1.25.40.20">
    <property type="entry name" value="Ankyrin repeat-containing domain"/>
    <property type="match status" value="3"/>
</dbReference>
<dbReference type="PANTHER" id="PTHR46586">
    <property type="entry name" value="ANKYRIN REPEAT-CONTAINING PROTEIN"/>
    <property type="match status" value="1"/>
</dbReference>
<dbReference type="SUPFAM" id="SSF140860">
    <property type="entry name" value="Pseudo ankyrin repeat-like"/>
    <property type="match status" value="1"/>
</dbReference>
<reference evidence="1 2" key="1">
    <citation type="submission" date="2024-09" db="EMBL/GenBank/DDBJ databases">
        <title>Genome sequencing and assembly of Phytophthora oleae, isolate VK10A, causative agent of rot of olive drupes.</title>
        <authorList>
            <person name="Conti Taguali S."/>
            <person name="Riolo M."/>
            <person name="La Spada F."/>
            <person name="Cacciola S.O."/>
            <person name="Dionisio G."/>
        </authorList>
    </citation>
    <scope>NUCLEOTIDE SEQUENCE [LARGE SCALE GENOMIC DNA]</scope>
    <source>
        <strain evidence="1 2">VK10A</strain>
    </source>
</reference>
<dbReference type="SUPFAM" id="SSF48403">
    <property type="entry name" value="Ankyrin repeat"/>
    <property type="match status" value="1"/>
</dbReference>
<evidence type="ECO:0000313" key="2">
    <source>
        <dbReference type="Proteomes" id="UP001632037"/>
    </source>
</evidence>
<organism evidence="1 2">
    <name type="scientific">Phytophthora oleae</name>
    <dbReference type="NCBI Taxonomy" id="2107226"/>
    <lineage>
        <taxon>Eukaryota</taxon>
        <taxon>Sar</taxon>
        <taxon>Stramenopiles</taxon>
        <taxon>Oomycota</taxon>
        <taxon>Peronosporomycetes</taxon>
        <taxon>Peronosporales</taxon>
        <taxon>Peronosporaceae</taxon>
        <taxon>Phytophthora</taxon>
    </lineage>
</organism>
<dbReference type="Pfam" id="PF12796">
    <property type="entry name" value="Ank_2"/>
    <property type="match status" value="1"/>
</dbReference>
<dbReference type="InterPro" id="IPR052050">
    <property type="entry name" value="SecEffector_AnkRepeat"/>
</dbReference>
<protein>
    <submittedName>
        <fullName evidence="1">Uncharacterized protein</fullName>
    </submittedName>
</protein>
<dbReference type="Proteomes" id="UP001632037">
    <property type="component" value="Unassembled WGS sequence"/>
</dbReference>
<evidence type="ECO:0000313" key="1">
    <source>
        <dbReference type="EMBL" id="KAL3664066.1"/>
    </source>
</evidence>